<dbReference type="Pfam" id="PF26595">
    <property type="entry name" value="A_ENA"/>
    <property type="match status" value="1"/>
</dbReference>
<evidence type="ECO:0000313" key="1">
    <source>
        <dbReference type="EMBL" id="GEN85842.1"/>
    </source>
</evidence>
<dbReference type="InterPro" id="IPR058705">
    <property type="entry name" value="A_ENA"/>
</dbReference>
<proteinExistence type="predicted"/>
<dbReference type="OrthoDB" id="2082444at2"/>
<dbReference type="Proteomes" id="UP000321558">
    <property type="component" value="Unassembled WGS sequence"/>
</dbReference>
<sequence>MSQPNIPNFTPNITLTRDDAINLLLASIAMEELGLSHIINAEGEKIQYALGTLPGLTTPATLPEILEVNEAVQDMLATAMKKELLLDNKLKQVTSIIPSGDLGPTGPSGS</sequence>
<gene>
    <name evidence="1" type="ORF">OSO01_05810</name>
</gene>
<keyword evidence="2" id="KW-1185">Reference proteome</keyword>
<dbReference type="AlphaFoldDB" id="A0A511ZEH6"/>
<evidence type="ECO:0000313" key="2">
    <source>
        <dbReference type="Proteomes" id="UP000321558"/>
    </source>
</evidence>
<name>A0A511ZEH6_9BACI</name>
<dbReference type="EMBL" id="BJYM01000002">
    <property type="protein sequence ID" value="GEN85842.1"/>
    <property type="molecule type" value="Genomic_DNA"/>
</dbReference>
<accession>A0A511ZEH6</accession>
<comment type="caution">
    <text evidence="1">The sequence shown here is derived from an EMBL/GenBank/DDBJ whole genome shotgun (WGS) entry which is preliminary data.</text>
</comment>
<protein>
    <submittedName>
        <fullName evidence="1">Uncharacterized protein</fullName>
    </submittedName>
</protein>
<organism evidence="1 2">
    <name type="scientific">Oceanobacillus sojae</name>
    <dbReference type="NCBI Taxonomy" id="582851"/>
    <lineage>
        <taxon>Bacteria</taxon>
        <taxon>Bacillati</taxon>
        <taxon>Bacillota</taxon>
        <taxon>Bacilli</taxon>
        <taxon>Bacillales</taxon>
        <taxon>Bacillaceae</taxon>
        <taxon>Oceanobacillus</taxon>
    </lineage>
</organism>
<reference evidence="1 2" key="1">
    <citation type="submission" date="2019-07" db="EMBL/GenBank/DDBJ databases">
        <title>Whole genome shotgun sequence of Oceanobacillus sojae NBRC 105379.</title>
        <authorList>
            <person name="Hosoyama A."/>
            <person name="Uohara A."/>
            <person name="Ohji S."/>
            <person name="Ichikawa N."/>
        </authorList>
    </citation>
    <scope>NUCLEOTIDE SEQUENCE [LARGE SCALE GENOMIC DNA]</scope>
    <source>
        <strain evidence="1 2">NBRC 105379</strain>
    </source>
</reference>
<dbReference type="RefSeq" id="WP_147208463.1">
    <property type="nucleotide sequence ID" value="NZ_BJYM01000002.1"/>
</dbReference>